<dbReference type="AlphaFoldDB" id="A0A1H3KIK6"/>
<protein>
    <recommendedName>
        <fullName evidence="3">Sulfite reductase (NADPH) hemoprotein beta-component</fullName>
    </recommendedName>
</protein>
<name>A0A1H3KIK6_9RHOB</name>
<dbReference type="GeneID" id="78124638"/>
<dbReference type="Proteomes" id="UP000199026">
    <property type="component" value="Unassembled WGS sequence"/>
</dbReference>
<evidence type="ECO:0008006" key="3">
    <source>
        <dbReference type="Google" id="ProtNLM"/>
    </source>
</evidence>
<accession>A0A1H3KIK6</accession>
<dbReference type="Pfam" id="PF11011">
    <property type="entry name" value="DUF2849"/>
    <property type="match status" value="1"/>
</dbReference>
<reference evidence="1 2" key="1">
    <citation type="submission" date="2016-10" db="EMBL/GenBank/DDBJ databases">
        <authorList>
            <person name="de Groot N.N."/>
        </authorList>
    </citation>
    <scope>NUCLEOTIDE SEQUENCE [LARGE SCALE GENOMIC DNA]</scope>
    <source>
        <strain evidence="1 2">DSM 24677</strain>
    </source>
</reference>
<proteinExistence type="predicted"/>
<evidence type="ECO:0000313" key="1">
    <source>
        <dbReference type="EMBL" id="SDY51977.1"/>
    </source>
</evidence>
<keyword evidence="2" id="KW-1185">Reference proteome</keyword>
<dbReference type="InterPro" id="IPR021270">
    <property type="entry name" value="DUF2849"/>
</dbReference>
<gene>
    <name evidence="1" type="ORF">SAMN05444486_102570</name>
</gene>
<dbReference type="EMBL" id="FNPR01000002">
    <property type="protein sequence ID" value="SDY51977.1"/>
    <property type="molecule type" value="Genomic_DNA"/>
</dbReference>
<organism evidence="1 2">
    <name type="scientific">Lentibacter algarum</name>
    <dbReference type="NCBI Taxonomy" id="576131"/>
    <lineage>
        <taxon>Bacteria</taxon>
        <taxon>Pseudomonadati</taxon>
        <taxon>Pseudomonadota</taxon>
        <taxon>Alphaproteobacteria</taxon>
        <taxon>Rhodobacterales</taxon>
        <taxon>Roseobacteraceae</taxon>
        <taxon>Lentibacter</taxon>
    </lineage>
</organism>
<sequence>MTPSLITANALLEGDVIYLTAQGSWARTMADAEVFTDEAVAEERLFSVNPSEAVGAYLMPVSLADGSPAPLHFREAFRATGPSNRFHGKQTEAF</sequence>
<dbReference type="STRING" id="576131.SAMN05444486_102570"/>
<dbReference type="OrthoDB" id="5738806at2"/>
<evidence type="ECO:0000313" key="2">
    <source>
        <dbReference type="Proteomes" id="UP000199026"/>
    </source>
</evidence>
<dbReference type="RefSeq" id="WP_089890565.1">
    <property type="nucleotide sequence ID" value="NZ_CALJFH010000012.1"/>
</dbReference>